<evidence type="ECO:0000313" key="3">
    <source>
        <dbReference type="EMBL" id="UTW09381.1"/>
    </source>
</evidence>
<feature type="signal peptide" evidence="1">
    <location>
        <begin position="1"/>
        <end position="19"/>
    </location>
</feature>
<gene>
    <name evidence="3" type="ORF">KDW96_08800</name>
</gene>
<organism evidence="3 4">
    <name type="scientific">Pseudomonas benzenivorans</name>
    <dbReference type="NCBI Taxonomy" id="556533"/>
    <lineage>
        <taxon>Bacteria</taxon>
        <taxon>Pseudomonadati</taxon>
        <taxon>Pseudomonadota</taxon>
        <taxon>Gammaproteobacteria</taxon>
        <taxon>Pseudomonadales</taxon>
        <taxon>Pseudomonadaceae</taxon>
        <taxon>Pseudomonas</taxon>
    </lineage>
</organism>
<proteinExistence type="predicted"/>
<keyword evidence="1" id="KW-0732">Signal</keyword>
<name>A0ABY5HEF5_9PSED</name>
<feature type="chain" id="PRO_5045622039" evidence="1">
    <location>
        <begin position="20"/>
        <end position="186"/>
    </location>
</feature>
<keyword evidence="4" id="KW-1185">Reference proteome</keyword>
<dbReference type="InterPro" id="IPR025411">
    <property type="entry name" value="DUF4136"/>
</dbReference>
<evidence type="ECO:0000256" key="1">
    <source>
        <dbReference type="SAM" id="SignalP"/>
    </source>
</evidence>
<reference evidence="3" key="1">
    <citation type="submission" date="2021-04" db="EMBL/GenBank/DDBJ databases">
        <title>Oceanospirillales bacteria with DddD are important DMSP degraders in coastal seawater.</title>
        <authorList>
            <person name="Liu J."/>
        </authorList>
    </citation>
    <scope>NUCLEOTIDE SEQUENCE</scope>
    <source>
        <strain evidence="3">D13-4</strain>
    </source>
</reference>
<evidence type="ECO:0000259" key="2">
    <source>
        <dbReference type="Pfam" id="PF13590"/>
    </source>
</evidence>
<dbReference type="Pfam" id="PF13590">
    <property type="entry name" value="DUF4136"/>
    <property type="match status" value="1"/>
</dbReference>
<sequence length="186" mass="20609">MRLSLLLIASLLLVTACQATRLNRDFDPQRDFASYRSWSWQEPAVQYKPDDPRLNSGLTEQRLRTAIAAQLEQRGLRAAKPGATADLRVQAWLIVDDRQQQVSTSYGGGWAGHWGGVWGGPAYVETRTLDYQVGTLQIDLFDGRDGQLVWRGSAAQSLRGDAAGPAERDATIRQTVAKVLGQYPPR</sequence>
<protein>
    <submittedName>
        <fullName evidence="3">DUF4136 domain-containing protein</fullName>
    </submittedName>
</protein>
<dbReference type="PROSITE" id="PS51257">
    <property type="entry name" value="PROKAR_LIPOPROTEIN"/>
    <property type="match status" value="1"/>
</dbReference>
<feature type="domain" description="DUF4136" evidence="2">
    <location>
        <begin position="23"/>
        <end position="185"/>
    </location>
</feature>
<dbReference type="Proteomes" id="UP001059672">
    <property type="component" value="Chromosome"/>
</dbReference>
<dbReference type="EMBL" id="CP073346">
    <property type="protein sequence ID" value="UTW09381.1"/>
    <property type="molecule type" value="Genomic_DNA"/>
</dbReference>
<evidence type="ECO:0000313" key="4">
    <source>
        <dbReference type="Proteomes" id="UP001059672"/>
    </source>
</evidence>
<dbReference type="Gene3D" id="3.30.160.670">
    <property type="match status" value="1"/>
</dbReference>
<accession>A0ABY5HEF5</accession>
<dbReference type="RefSeq" id="WP_255840050.1">
    <property type="nucleotide sequence ID" value="NZ_CP073346.1"/>
</dbReference>